<dbReference type="GO" id="GO:0003993">
    <property type="term" value="F:acid phosphatase activity"/>
    <property type="evidence" value="ECO:0007669"/>
    <property type="project" value="InterPro"/>
</dbReference>
<dbReference type="Proteomes" id="UP000095751">
    <property type="component" value="Unassembled WGS sequence"/>
</dbReference>
<dbReference type="CDD" id="cd00839">
    <property type="entry name" value="MPP_PAPs"/>
    <property type="match status" value="1"/>
</dbReference>
<dbReference type="InterPro" id="IPR025733">
    <property type="entry name" value="PAPs_C"/>
</dbReference>
<feature type="non-terminal residue" evidence="5">
    <location>
        <position position="244"/>
    </location>
</feature>
<evidence type="ECO:0000259" key="3">
    <source>
        <dbReference type="Pfam" id="PF00149"/>
    </source>
</evidence>
<dbReference type="Gene3D" id="3.60.21.10">
    <property type="match status" value="1"/>
</dbReference>
<dbReference type="InterPro" id="IPR004843">
    <property type="entry name" value="Calcineurin-like_PHP"/>
</dbReference>
<keyword evidence="6" id="KW-1185">Reference proteome</keyword>
<dbReference type="AlphaFoldDB" id="A0A1E7ET79"/>
<evidence type="ECO:0000256" key="2">
    <source>
        <dbReference type="ARBA" id="ARBA00023180"/>
    </source>
</evidence>
<dbReference type="OrthoDB" id="45007at2759"/>
<dbReference type="PANTHER" id="PTHR22953">
    <property type="entry name" value="ACID PHOSPHATASE RELATED"/>
    <property type="match status" value="1"/>
</dbReference>
<dbReference type="EMBL" id="KV784376">
    <property type="protein sequence ID" value="OEU09230.1"/>
    <property type="molecule type" value="Genomic_DNA"/>
</dbReference>
<dbReference type="Pfam" id="PF14008">
    <property type="entry name" value="Metallophos_C"/>
    <property type="match status" value="1"/>
</dbReference>
<dbReference type="InterPro" id="IPR041792">
    <property type="entry name" value="MPP_PAP"/>
</dbReference>
<evidence type="ECO:0000259" key="4">
    <source>
        <dbReference type="Pfam" id="PF14008"/>
    </source>
</evidence>
<evidence type="ECO:0000256" key="1">
    <source>
        <dbReference type="ARBA" id="ARBA00022729"/>
    </source>
</evidence>
<feature type="domain" description="Purple acid phosphatase C-terminal" evidence="4">
    <location>
        <begin position="185"/>
        <end position="243"/>
    </location>
</feature>
<organism evidence="5 6">
    <name type="scientific">Fragilariopsis cylindrus CCMP1102</name>
    <dbReference type="NCBI Taxonomy" id="635003"/>
    <lineage>
        <taxon>Eukaryota</taxon>
        <taxon>Sar</taxon>
        <taxon>Stramenopiles</taxon>
        <taxon>Ochrophyta</taxon>
        <taxon>Bacillariophyta</taxon>
        <taxon>Bacillariophyceae</taxon>
        <taxon>Bacillariophycidae</taxon>
        <taxon>Bacillariales</taxon>
        <taxon>Bacillariaceae</taxon>
        <taxon>Fragilariopsis</taxon>
    </lineage>
</organism>
<evidence type="ECO:0000313" key="5">
    <source>
        <dbReference type="EMBL" id="OEU09230.1"/>
    </source>
</evidence>
<dbReference type="InParanoid" id="A0A1E7ET79"/>
<gene>
    <name evidence="5" type="ORF">FRACYDRAFT_159451</name>
</gene>
<dbReference type="InterPro" id="IPR029052">
    <property type="entry name" value="Metallo-depent_PP-like"/>
</dbReference>
<dbReference type="KEGG" id="fcy:FRACYDRAFT_159451"/>
<dbReference type="InterPro" id="IPR039331">
    <property type="entry name" value="PAPs-like"/>
</dbReference>
<proteinExistence type="predicted"/>
<accession>A0A1E7ET79</accession>
<feature type="non-terminal residue" evidence="5">
    <location>
        <position position="1"/>
    </location>
</feature>
<dbReference type="SUPFAM" id="SSF56300">
    <property type="entry name" value="Metallo-dependent phosphatases"/>
    <property type="match status" value="1"/>
</dbReference>
<protein>
    <submittedName>
        <fullName evidence="5">Metallo-dependent phosphatase</fullName>
    </submittedName>
</protein>
<name>A0A1E7ET79_9STRA</name>
<evidence type="ECO:0000313" key="6">
    <source>
        <dbReference type="Proteomes" id="UP000095751"/>
    </source>
</evidence>
<dbReference type="PANTHER" id="PTHR22953:SF153">
    <property type="entry name" value="PURPLE ACID PHOSPHATASE"/>
    <property type="match status" value="1"/>
</dbReference>
<dbReference type="Pfam" id="PF00149">
    <property type="entry name" value="Metallophos"/>
    <property type="match status" value="1"/>
</dbReference>
<feature type="domain" description="Calcineurin-like phosphoesterase" evidence="3">
    <location>
        <begin position="1"/>
        <end position="166"/>
    </location>
</feature>
<reference evidence="5 6" key="1">
    <citation type="submission" date="2016-09" db="EMBL/GenBank/DDBJ databases">
        <title>Extensive genetic diversity and differential bi-allelic expression allows diatom success in the polar Southern Ocean.</title>
        <authorList>
            <consortium name="DOE Joint Genome Institute"/>
            <person name="Mock T."/>
            <person name="Otillar R.P."/>
            <person name="Strauss J."/>
            <person name="Dupont C."/>
            <person name="Frickenhaus S."/>
            <person name="Maumus F."/>
            <person name="Mcmullan M."/>
            <person name="Sanges R."/>
            <person name="Schmutz J."/>
            <person name="Toseland A."/>
            <person name="Valas R."/>
            <person name="Veluchamy A."/>
            <person name="Ward B.J."/>
            <person name="Allen A."/>
            <person name="Barry K."/>
            <person name="Falciatore A."/>
            <person name="Ferrante M."/>
            <person name="Fortunato A.E."/>
            <person name="Gloeckner G."/>
            <person name="Gruber A."/>
            <person name="Hipkin R."/>
            <person name="Janech M."/>
            <person name="Kroth P."/>
            <person name="Leese F."/>
            <person name="Lindquist E."/>
            <person name="Lyon B.R."/>
            <person name="Martin J."/>
            <person name="Mayer C."/>
            <person name="Parker M."/>
            <person name="Quesneville H."/>
            <person name="Raymond J."/>
            <person name="Uhlig C."/>
            <person name="Valentin K.U."/>
            <person name="Worden A.Z."/>
            <person name="Armbrust E.V."/>
            <person name="Bowler C."/>
            <person name="Green B."/>
            <person name="Moulton V."/>
            <person name="Van Oosterhout C."/>
            <person name="Grigoriev I."/>
        </authorList>
    </citation>
    <scope>NUCLEOTIDE SEQUENCE [LARGE SCALE GENOMIC DNA]</scope>
    <source>
        <strain evidence="5 6">CCMP1102</strain>
    </source>
</reference>
<sequence>LLIAGDLSYADGDPTRWDSWLELAEPLLRSVPFASVPGNHEIECDQVTHDVFVPYESFFRNPNRRYDYGNAYYSYRHGLVHTIMLNSYTSILDGSLQRTWLTEIALPNVDKSITPWLIIVFHTPLYTTFKSHINEINPTLMKDSGIRQLFQRYKVNLVISGHDHAYMRTKPLNPNGSVAESKAGPIFWTLGAGGNREGHSEYINPIQQEDWVDKRDDDEFGFGLFFAQNYTHAHIQWMRDDDNN</sequence>
<keyword evidence="1" id="KW-0732">Signal</keyword>
<keyword evidence="2" id="KW-0325">Glycoprotein</keyword>